<evidence type="ECO:0000313" key="3">
    <source>
        <dbReference type="Proteomes" id="UP000027604"/>
    </source>
</evidence>
<proteinExistence type="predicted"/>
<feature type="transmembrane region" description="Helical" evidence="1">
    <location>
        <begin position="35"/>
        <end position="58"/>
    </location>
</feature>
<keyword evidence="1" id="KW-0812">Transmembrane</keyword>
<sequence length="116" mass="12976">MLNGSHMSVFQYVAVIGNWRPLPKARERIRTMGAAVLPATSPTVTFVCAMAIVSLGFMNGKKSIAHFLEWRRPIAAYFSAPAIHRRATLPVCRRRSSCGNVVCSAAIDRFPWRRFP</sequence>
<dbReference type="STRING" id="1349767.GJA_169"/>
<reference evidence="2 3" key="1">
    <citation type="journal article" date="2015" name="Genome Announc.">
        <title>Genome Sequence of Mushroom Soft-Rot Pathogen Janthinobacterium agaricidamnosum.</title>
        <authorList>
            <person name="Graupner K."/>
            <person name="Lackner G."/>
            <person name="Hertweck C."/>
        </authorList>
    </citation>
    <scope>NUCLEOTIDE SEQUENCE [LARGE SCALE GENOMIC DNA]</scope>
    <source>
        <strain evidence="3">NBRC 102515 / DSM 9628</strain>
    </source>
</reference>
<keyword evidence="3" id="KW-1185">Reference proteome</keyword>
<dbReference type="PATRIC" id="fig|1349767.4.peg.4807"/>
<dbReference type="Proteomes" id="UP000027604">
    <property type="component" value="Chromosome I"/>
</dbReference>
<keyword evidence="1" id="KW-1133">Transmembrane helix</keyword>
<evidence type="ECO:0000313" key="2">
    <source>
        <dbReference type="EMBL" id="CDG80832.1"/>
    </source>
</evidence>
<name>W0V0L8_9BURK</name>
<dbReference type="AlphaFoldDB" id="W0V0L8"/>
<accession>W0V0L8</accession>
<dbReference type="EMBL" id="HG322949">
    <property type="protein sequence ID" value="CDG80832.1"/>
    <property type="molecule type" value="Genomic_DNA"/>
</dbReference>
<organism evidence="2 3">
    <name type="scientific">Janthinobacterium agaricidamnosum NBRC 102515 = DSM 9628</name>
    <dbReference type="NCBI Taxonomy" id="1349767"/>
    <lineage>
        <taxon>Bacteria</taxon>
        <taxon>Pseudomonadati</taxon>
        <taxon>Pseudomonadota</taxon>
        <taxon>Betaproteobacteria</taxon>
        <taxon>Burkholderiales</taxon>
        <taxon>Oxalobacteraceae</taxon>
        <taxon>Janthinobacterium</taxon>
    </lineage>
</organism>
<keyword evidence="1" id="KW-0472">Membrane</keyword>
<dbReference type="HOGENOM" id="CLU_2093529_0_0_4"/>
<evidence type="ECO:0000256" key="1">
    <source>
        <dbReference type="SAM" id="Phobius"/>
    </source>
</evidence>
<gene>
    <name evidence="2" type="ORF">GJA_169</name>
</gene>
<protein>
    <submittedName>
        <fullName evidence="2">Uncharacterized protein</fullName>
    </submittedName>
</protein>
<dbReference type="KEGG" id="jag:GJA_169"/>